<dbReference type="InterPro" id="IPR016032">
    <property type="entry name" value="Sig_transdc_resp-reg_C-effctor"/>
</dbReference>
<keyword evidence="5 9" id="KW-0238">DNA-binding</keyword>
<reference evidence="12 13" key="1">
    <citation type="submission" date="2019-01" db="EMBL/GenBank/DDBJ databases">
        <authorList>
            <person name="Chen W.-M."/>
        </authorList>
    </citation>
    <scope>NUCLEOTIDE SEQUENCE [LARGE SCALE GENOMIC DNA]</scope>
    <source>
        <strain evidence="12 13">ICH-3</strain>
    </source>
</reference>
<dbReference type="CDD" id="cd00383">
    <property type="entry name" value="trans_reg_C"/>
    <property type="match status" value="1"/>
</dbReference>
<dbReference type="GO" id="GO:0032993">
    <property type="term" value="C:protein-DNA complex"/>
    <property type="evidence" value="ECO:0007669"/>
    <property type="project" value="TreeGrafter"/>
</dbReference>
<dbReference type="PROSITE" id="PS51755">
    <property type="entry name" value="OMPR_PHOB"/>
    <property type="match status" value="1"/>
</dbReference>
<accession>A0A3S3SD63</accession>
<organism evidence="12 13">
    <name type="scientific">Rubrivivax albus</name>
    <dbReference type="NCBI Taxonomy" id="2499835"/>
    <lineage>
        <taxon>Bacteria</taxon>
        <taxon>Pseudomonadati</taxon>
        <taxon>Pseudomonadota</taxon>
        <taxon>Betaproteobacteria</taxon>
        <taxon>Burkholderiales</taxon>
        <taxon>Sphaerotilaceae</taxon>
        <taxon>Rubrivivax</taxon>
    </lineage>
</organism>
<dbReference type="Gene3D" id="3.40.50.2300">
    <property type="match status" value="1"/>
</dbReference>
<keyword evidence="13" id="KW-1185">Reference proteome</keyword>
<dbReference type="RefSeq" id="WP_128197285.1">
    <property type="nucleotide sequence ID" value="NZ_SACT01000002.1"/>
</dbReference>
<dbReference type="InterPro" id="IPR039420">
    <property type="entry name" value="WalR-like"/>
</dbReference>
<evidence type="ECO:0000313" key="13">
    <source>
        <dbReference type="Proteomes" id="UP000288178"/>
    </source>
</evidence>
<dbReference type="Gene3D" id="6.10.250.690">
    <property type="match status" value="1"/>
</dbReference>
<dbReference type="GO" id="GO:0005829">
    <property type="term" value="C:cytosol"/>
    <property type="evidence" value="ECO:0007669"/>
    <property type="project" value="TreeGrafter"/>
</dbReference>
<dbReference type="SMART" id="SM00448">
    <property type="entry name" value="REC"/>
    <property type="match status" value="1"/>
</dbReference>
<dbReference type="GO" id="GO:0000156">
    <property type="term" value="F:phosphorelay response regulator activity"/>
    <property type="evidence" value="ECO:0007669"/>
    <property type="project" value="TreeGrafter"/>
</dbReference>
<dbReference type="GO" id="GO:0006355">
    <property type="term" value="P:regulation of DNA-templated transcription"/>
    <property type="evidence" value="ECO:0007669"/>
    <property type="project" value="InterPro"/>
</dbReference>
<evidence type="ECO:0000256" key="4">
    <source>
        <dbReference type="ARBA" id="ARBA00023015"/>
    </source>
</evidence>
<dbReference type="GO" id="GO:0000976">
    <property type="term" value="F:transcription cis-regulatory region binding"/>
    <property type="evidence" value="ECO:0007669"/>
    <property type="project" value="TreeGrafter"/>
</dbReference>
<evidence type="ECO:0000256" key="1">
    <source>
        <dbReference type="ARBA" id="ARBA00013332"/>
    </source>
</evidence>
<dbReference type="SMART" id="SM00862">
    <property type="entry name" value="Trans_reg_C"/>
    <property type="match status" value="1"/>
</dbReference>
<feature type="modified residue" description="4-aspartylphosphate" evidence="8">
    <location>
        <position position="53"/>
    </location>
</feature>
<keyword evidence="3" id="KW-0902">Two-component regulatory system</keyword>
<dbReference type="SUPFAM" id="SSF46894">
    <property type="entry name" value="C-terminal effector domain of the bipartite response regulators"/>
    <property type="match status" value="1"/>
</dbReference>
<keyword evidence="2 8" id="KW-0597">Phosphoprotein</keyword>
<dbReference type="PANTHER" id="PTHR48111">
    <property type="entry name" value="REGULATOR OF RPOS"/>
    <property type="match status" value="1"/>
</dbReference>
<dbReference type="Pfam" id="PF00486">
    <property type="entry name" value="Trans_reg_C"/>
    <property type="match status" value="1"/>
</dbReference>
<dbReference type="Pfam" id="PF00072">
    <property type="entry name" value="Response_reg"/>
    <property type="match status" value="1"/>
</dbReference>
<dbReference type="InterPro" id="IPR001867">
    <property type="entry name" value="OmpR/PhoB-type_DNA-bd"/>
</dbReference>
<gene>
    <name evidence="12" type="ORF">ENE75_07150</name>
</gene>
<feature type="DNA-binding region" description="OmpR/PhoB-type" evidence="9">
    <location>
        <begin position="130"/>
        <end position="234"/>
    </location>
</feature>
<evidence type="ECO:0000256" key="9">
    <source>
        <dbReference type="PROSITE-ProRule" id="PRU01091"/>
    </source>
</evidence>
<dbReference type="SUPFAM" id="SSF52172">
    <property type="entry name" value="CheY-like"/>
    <property type="match status" value="1"/>
</dbReference>
<evidence type="ECO:0000259" key="11">
    <source>
        <dbReference type="PROSITE" id="PS51755"/>
    </source>
</evidence>
<protein>
    <recommendedName>
        <fullName evidence="1">Phosphate regulon transcriptional regulatory protein PhoB</fullName>
    </recommendedName>
</protein>
<dbReference type="Gene3D" id="1.10.10.10">
    <property type="entry name" value="Winged helix-like DNA-binding domain superfamily/Winged helix DNA-binding domain"/>
    <property type="match status" value="1"/>
</dbReference>
<keyword evidence="6" id="KW-0804">Transcription</keyword>
<dbReference type="FunFam" id="1.10.10.10:FF:000018">
    <property type="entry name" value="DNA-binding response regulator ResD"/>
    <property type="match status" value="1"/>
</dbReference>
<dbReference type="InterPro" id="IPR011006">
    <property type="entry name" value="CheY-like_superfamily"/>
</dbReference>
<sequence>MAAELLLVEDDDATADALRHHLTQAGWRLHRVADVPQARAALAARAWAVVLLDLSLPDGDGLALCRELRMRYPALSLIALGGAGPLDAAAQRVLGLELGADDVMAKPAPLHEPSSLRELVARVRALLRRAQVVDTADWHCGPYRIDLVHRRLERDGQALALSGREFELLACLLRHRGQAIRRSELLREVWGQGFAGLTHTVDAHVHRLRAKLEPDPRRPRHLVTVRGIGYRFEVPD</sequence>
<feature type="domain" description="OmpR/PhoB-type" evidence="11">
    <location>
        <begin position="130"/>
        <end position="234"/>
    </location>
</feature>
<name>A0A3S3SD63_9BURK</name>
<dbReference type="AlphaFoldDB" id="A0A3S3SD63"/>
<dbReference type="Proteomes" id="UP000288178">
    <property type="component" value="Unassembled WGS sequence"/>
</dbReference>
<evidence type="ECO:0000259" key="10">
    <source>
        <dbReference type="PROSITE" id="PS50110"/>
    </source>
</evidence>
<dbReference type="InterPro" id="IPR036388">
    <property type="entry name" value="WH-like_DNA-bd_sf"/>
</dbReference>
<dbReference type="PANTHER" id="PTHR48111:SF4">
    <property type="entry name" value="DNA-BINDING DUAL TRANSCRIPTIONAL REGULATOR OMPR"/>
    <property type="match status" value="1"/>
</dbReference>
<comment type="caution">
    <text evidence="12">The sequence shown here is derived from an EMBL/GenBank/DDBJ whole genome shotgun (WGS) entry which is preliminary data.</text>
</comment>
<evidence type="ECO:0000256" key="3">
    <source>
        <dbReference type="ARBA" id="ARBA00023012"/>
    </source>
</evidence>
<keyword evidence="4" id="KW-0805">Transcription regulation</keyword>
<dbReference type="InterPro" id="IPR001789">
    <property type="entry name" value="Sig_transdc_resp-reg_receiver"/>
</dbReference>
<evidence type="ECO:0000256" key="7">
    <source>
        <dbReference type="ARBA" id="ARBA00024735"/>
    </source>
</evidence>
<dbReference type="OrthoDB" id="9802426at2"/>
<evidence type="ECO:0000256" key="8">
    <source>
        <dbReference type="PROSITE-ProRule" id="PRU00169"/>
    </source>
</evidence>
<evidence type="ECO:0000256" key="5">
    <source>
        <dbReference type="ARBA" id="ARBA00023125"/>
    </source>
</evidence>
<evidence type="ECO:0000313" key="12">
    <source>
        <dbReference type="EMBL" id="RVT52227.1"/>
    </source>
</evidence>
<dbReference type="EMBL" id="SACT01000002">
    <property type="protein sequence ID" value="RVT52227.1"/>
    <property type="molecule type" value="Genomic_DNA"/>
</dbReference>
<evidence type="ECO:0000256" key="2">
    <source>
        <dbReference type="ARBA" id="ARBA00022553"/>
    </source>
</evidence>
<feature type="domain" description="Response regulatory" evidence="10">
    <location>
        <begin position="4"/>
        <end position="121"/>
    </location>
</feature>
<evidence type="ECO:0000256" key="6">
    <source>
        <dbReference type="ARBA" id="ARBA00023163"/>
    </source>
</evidence>
<comment type="function">
    <text evidence="7">This protein is a positive regulator for the phosphate regulon. Transcription of this operon is positively regulated by PhoB and PhoR when phosphate is limited.</text>
</comment>
<proteinExistence type="predicted"/>
<dbReference type="PROSITE" id="PS50110">
    <property type="entry name" value="RESPONSE_REGULATORY"/>
    <property type="match status" value="1"/>
</dbReference>